<name>A0A165ADC3_9CRUS</name>
<evidence type="ECO:0000313" key="2">
    <source>
        <dbReference type="Proteomes" id="UP000076858"/>
    </source>
</evidence>
<protein>
    <submittedName>
        <fullName evidence="1">Uncharacterized protein</fullName>
    </submittedName>
</protein>
<organism evidence="1 2">
    <name type="scientific">Daphnia magna</name>
    <dbReference type="NCBI Taxonomy" id="35525"/>
    <lineage>
        <taxon>Eukaryota</taxon>
        <taxon>Metazoa</taxon>
        <taxon>Ecdysozoa</taxon>
        <taxon>Arthropoda</taxon>
        <taxon>Crustacea</taxon>
        <taxon>Branchiopoda</taxon>
        <taxon>Diplostraca</taxon>
        <taxon>Cladocera</taxon>
        <taxon>Anomopoda</taxon>
        <taxon>Daphniidae</taxon>
        <taxon>Daphnia</taxon>
    </lineage>
</organism>
<dbReference type="Proteomes" id="UP000076858">
    <property type="component" value="Unassembled WGS sequence"/>
</dbReference>
<proteinExistence type="predicted"/>
<sequence>MDAGSPLHVSIFKQPKPGSRKRPFSVANSSILTEYSAENSEDYNILSSLGMKDRDIFQSPESTNLLLKHDSEAIENVKVSTGSIAGHSPYFSVNTTPKKTVAQDIQGDKPTDKDFEPKTPSNHLTTSNEQLPPIQLPSEPFIKSDIEERNKPRKLRPVGEFTVTSLDKEYQEIMDFLKQEREQDQLLFLKCSEALRNKTESIIENLESTIKARYQTIDENLRSVIHEFEKEWETCRKLEEEFSTLRNQISSIMNNILQDPGLE</sequence>
<dbReference type="AlphaFoldDB" id="A0A165ADC3"/>
<keyword evidence="2" id="KW-1185">Reference proteome</keyword>
<accession>A0A165ADC3</accession>
<gene>
    <name evidence="1" type="ORF">APZ42_016374</name>
</gene>
<dbReference type="OrthoDB" id="6348853at2759"/>
<dbReference type="EMBL" id="LRGB01000626">
    <property type="protein sequence ID" value="KZS17484.1"/>
    <property type="molecule type" value="Genomic_DNA"/>
</dbReference>
<reference evidence="1 2" key="1">
    <citation type="submission" date="2016-03" db="EMBL/GenBank/DDBJ databases">
        <title>EvidentialGene: Evidence-directed Construction of Genes on Genomes.</title>
        <authorList>
            <person name="Gilbert D.G."/>
            <person name="Choi J.-H."/>
            <person name="Mockaitis K."/>
            <person name="Colbourne J."/>
            <person name="Pfrender M."/>
        </authorList>
    </citation>
    <scope>NUCLEOTIDE SEQUENCE [LARGE SCALE GENOMIC DNA]</scope>
    <source>
        <strain evidence="1 2">Xinb3</strain>
        <tissue evidence="1">Complete organism</tissue>
    </source>
</reference>
<comment type="caution">
    <text evidence="1">The sequence shown here is derived from an EMBL/GenBank/DDBJ whole genome shotgun (WGS) entry which is preliminary data.</text>
</comment>
<evidence type="ECO:0000313" key="1">
    <source>
        <dbReference type="EMBL" id="KZS17484.1"/>
    </source>
</evidence>